<dbReference type="PANTHER" id="PTHR43158">
    <property type="entry name" value="SKFA PEPTIDE EXPORT ATP-BINDING PROTEIN SKFE"/>
    <property type="match status" value="1"/>
</dbReference>
<dbReference type="GO" id="GO:0016887">
    <property type="term" value="F:ATP hydrolysis activity"/>
    <property type="evidence" value="ECO:0007669"/>
    <property type="project" value="InterPro"/>
</dbReference>
<dbReference type="InterPro" id="IPR027417">
    <property type="entry name" value="P-loop_NTPase"/>
</dbReference>
<dbReference type="RefSeq" id="WP_204466997.1">
    <property type="nucleotide sequence ID" value="NZ_JACLYU010000001.1"/>
</dbReference>
<keyword evidence="1" id="KW-0547">Nucleotide-binding</keyword>
<dbReference type="Gene3D" id="3.40.50.300">
    <property type="entry name" value="P-loop containing nucleotide triphosphate hydrolases"/>
    <property type="match status" value="1"/>
</dbReference>
<keyword evidence="5" id="KW-1185">Reference proteome</keyword>
<name>A0A939B8V8_9BIFI</name>
<comment type="caution">
    <text evidence="4">The sequence shown here is derived from an EMBL/GenBank/DDBJ whole genome shotgun (WGS) entry which is preliminary data.</text>
</comment>
<evidence type="ECO:0000313" key="4">
    <source>
        <dbReference type="EMBL" id="MBM6698779.1"/>
    </source>
</evidence>
<evidence type="ECO:0000313" key="5">
    <source>
        <dbReference type="Proteomes" id="UP000718821"/>
    </source>
</evidence>
<dbReference type="InterPro" id="IPR003439">
    <property type="entry name" value="ABC_transporter-like_ATP-bd"/>
</dbReference>
<dbReference type="PROSITE" id="PS50893">
    <property type="entry name" value="ABC_TRANSPORTER_2"/>
    <property type="match status" value="1"/>
</dbReference>
<dbReference type="Proteomes" id="UP000718821">
    <property type="component" value="Unassembled WGS sequence"/>
</dbReference>
<evidence type="ECO:0000256" key="1">
    <source>
        <dbReference type="ARBA" id="ARBA00022741"/>
    </source>
</evidence>
<reference evidence="4" key="1">
    <citation type="submission" date="2020-08" db="EMBL/GenBank/DDBJ databases">
        <authorList>
            <person name="Cejkova D."/>
            <person name="Kubasova T."/>
            <person name="Jahodarova E."/>
            <person name="Rychlik I."/>
        </authorList>
    </citation>
    <scope>NUCLEOTIDE SEQUENCE</scope>
    <source>
        <strain evidence="4">An836</strain>
    </source>
</reference>
<gene>
    <name evidence="4" type="ORF">H7U32_00200</name>
</gene>
<sequence length="257" mass="27424">MSPTTPPTGLAVAGVVKTYAGAAALGPIDLMLRPGVIYGLFGRNGAGKSTLLGCLAGRLLPDRGTMSLDGVDLRASEDAQSRVYLVNDTLPFLVATSIRSFFRNEERFAGGFDWGFATRMLMEAGIDPASRFHQLPLGRRMMVRLAAALAVPAEVLLLDEPMLGLDAVNRSLFHRLVLEAVAERPRTIVMATHLIDEVAPVIERAIVLDHGRVADECAVDSVDRGSLRLQDHVVRLMAGGVATTPEPGNAVASDKEG</sequence>
<dbReference type="Pfam" id="PF00005">
    <property type="entry name" value="ABC_tran"/>
    <property type="match status" value="1"/>
</dbReference>
<dbReference type="PANTHER" id="PTHR43158:SF5">
    <property type="entry name" value="ABC TRANSPORTER, ATP-BINDING PROTEIN"/>
    <property type="match status" value="1"/>
</dbReference>
<dbReference type="EMBL" id="JACLYU010000001">
    <property type="protein sequence ID" value="MBM6698779.1"/>
    <property type="molecule type" value="Genomic_DNA"/>
</dbReference>
<dbReference type="SMART" id="SM00382">
    <property type="entry name" value="AAA"/>
    <property type="match status" value="1"/>
</dbReference>
<keyword evidence="2 4" id="KW-0067">ATP-binding</keyword>
<dbReference type="GO" id="GO:0005524">
    <property type="term" value="F:ATP binding"/>
    <property type="evidence" value="ECO:0007669"/>
    <property type="project" value="UniProtKB-KW"/>
</dbReference>
<organism evidence="4 5">
    <name type="scientific">Bifidobacterium pullorum subsp. saeculare</name>
    <dbReference type="NCBI Taxonomy" id="78257"/>
    <lineage>
        <taxon>Bacteria</taxon>
        <taxon>Bacillati</taxon>
        <taxon>Actinomycetota</taxon>
        <taxon>Actinomycetes</taxon>
        <taxon>Bifidobacteriales</taxon>
        <taxon>Bifidobacteriaceae</taxon>
        <taxon>Bifidobacterium</taxon>
    </lineage>
</organism>
<evidence type="ECO:0000256" key="2">
    <source>
        <dbReference type="ARBA" id="ARBA00022840"/>
    </source>
</evidence>
<dbReference type="SUPFAM" id="SSF52540">
    <property type="entry name" value="P-loop containing nucleoside triphosphate hydrolases"/>
    <property type="match status" value="1"/>
</dbReference>
<proteinExistence type="predicted"/>
<protein>
    <submittedName>
        <fullName evidence="4">ABC transporter ATP-binding protein</fullName>
    </submittedName>
</protein>
<reference evidence="4" key="2">
    <citation type="journal article" date="2021" name="Sci. Rep.">
        <title>The distribution of antibiotic resistance genes in chicken gut microbiota commensals.</title>
        <authorList>
            <person name="Juricova H."/>
            <person name="Matiasovicova J."/>
            <person name="Kubasova T."/>
            <person name="Cejkova D."/>
            <person name="Rychlik I."/>
        </authorList>
    </citation>
    <scope>NUCLEOTIDE SEQUENCE</scope>
    <source>
        <strain evidence="4">An836</strain>
    </source>
</reference>
<feature type="domain" description="ABC transporter" evidence="3">
    <location>
        <begin position="10"/>
        <end position="235"/>
    </location>
</feature>
<dbReference type="InterPro" id="IPR003593">
    <property type="entry name" value="AAA+_ATPase"/>
</dbReference>
<accession>A0A939B8V8</accession>
<evidence type="ECO:0000259" key="3">
    <source>
        <dbReference type="PROSITE" id="PS50893"/>
    </source>
</evidence>
<dbReference type="AlphaFoldDB" id="A0A939B8V8"/>